<dbReference type="CDD" id="cd14792">
    <property type="entry name" value="GH27"/>
    <property type="match status" value="1"/>
</dbReference>
<dbReference type="SUPFAM" id="SSF51011">
    <property type="entry name" value="Glycosyl hydrolase domain"/>
    <property type="match status" value="1"/>
</dbReference>
<evidence type="ECO:0000256" key="7">
    <source>
        <dbReference type="ARBA" id="ARBA00022729"/>
    </source>
</evidence>
<evidence type="ECO:0000256" key="8">
    <source>
        <dbReference type="ARBA" id="ARBA00022801"/>
    </source>
</evidence>
<keyword evidence="10" id="KW-0325">Glycoprotein</keyword>
<evidence type="ECO:0000256" key="10">
    <source>
        <dbReference type="ARBA" id="ARBA00023180"/>
    </source>
</evidence>
<evidence type="ECO:0000313" key="14">
    <source>
        <dbReference type="EMBL" id="KAF2858229.1"/>
    </source>
</evidence>
<proteinExistence type="inferred from homology"/>
<dbReference type="GO" id="GO:0004557">
    <property type="term" value="F:alpha-galactosidase activity"/>
    <property type="evidence" value="ECO:0007669"/>
    <property type="project" value="UniProtKB-EC"/>
</dbReference>
<dbReference type="InterPro" id="IPR017853">
    <property type="entry name" value="GH"/>
</dbReference>
<comment type="function">
    <text evidence="2">Hydrolyzes a variety of simple alpha-D-galactoside as well as more complex molecules such as oligosaccharides and polysaccharides.</text>
</comment>
<keyword evidence="7" id="KW-0732">Signal</keyword>
<dbReference type="InterPro" id="IPR013780">
    <property type="entry name" value="Glyco_hydro_b"/>
</dbReference>
<gene>
    <name evidence="14" type="ORF">K470DRAFT_283404</name>
</gene>
<evidence type="ECO:0000259" key="13">
    <source>
        <dbReference type="Pfam" id="PF17801"/>
    </source>
</evidence>
<accession>A0A6A7BU32</accession>
<dbReference type="InterPro" id="IPR013785">
    <property type="entry name" value="Aldolase_TIM"/>
</dbReference>
<keyword evidence="9 12" id="KW-1015">Disulfide bond</keyword>
<evidence type="ECO:0000256" key="2">
    <source>
        <dbReference type="ARBA" id="ARBA00003969"/>
    </source>
</evidence>
<keyword evidence="6" id="KW-0964">Secreted</keyword>
<keyword evidence="11 12" id="KW-0326">Glycosidase</keyword>
<dbReference type="GO" id="GO:0005576">
    <property type="term" value="C:extracellular region"/>
    <property type="evidence" value="ECO:0007669"/>
    <property type="project" value="UniProtKB-SubCell"/>
</dbReference>
<dbReference type="OrthoDB" id="5795902at2759"/>
<dbReference type="GO" id="GO:0005995">
    <property type="term" value="P:melibiose catabolic process"/>
    <property type="evidence" value="ECO:0007669"/>
    <property type="project" value="UniProtKB-ARBA"/>
</dbReference>
<dbReference type="InterPro" id="IPR002241">
    <property type="entry name" value="Glyco_hydro_27"/>
</dbReference>
<keyword evidence="8 12" id="KW-0378">Hydrolase</keyword>
<dbReference type="Pfam" id="PF17801">
    <property type="entry name" value="Melibiase_C"/>
    <property type="match status" value="1"/>
</dbReference>
<sequence>MHNALAVTPPMGWNNWNAFGCDVSEQLILDTTQRLVHLGLRDAGYHYVVLDDCWSDGRFDNGTLRPNATKFPNGMAHVADRIHAMGMGFGMYSDAGYYTCAKYVGSLGYEELDAQTFAGWGVDYLKYDNCYNAGQSGTANVSYERYNVMSKALNATGRQMVYAISNWGQDHPWDWAYLIANAWRATGDIIDSFDRPDVRCPCEEKDGIDCAFPGFHCSVMNIINKVTWFVHRSQPGGWNDMDMLEVGNGGMTDSEYKLHMTMWAALKSPLTMGADIRSLDAQAYSIYTNPAILALSQDPAGASAQRRWRKRTPEGGDLQMWSGPLSSSHYVVVLLNAADSDVRFNVTLADVFVDEGGAKSPQARSTDWDVFDLWANRMPDDVAQEVINGNTTDVANAQRYLFNATAMSFADGLAKNEPVLMGKSVGVWKSLSEWSVVVPRHGVMAYRLRARTRDEL</sequence>
<keyword evidence="15" id="KW-1185">Reference proteome</keyword>
<protein>
    <recommendedName>
        <fullName evidence="5 12">Alpha-galactosidase</fullName>
        <ecNumber evidence="5 12">3.2.1.22</ecNumber>
    </recommendedName>
    <alternativeName>
        <fullName evidence="12">Melibiase</fullName>
    </alternativeName>
</protein>
<comment type="catalytic activity">
    <reaction evidence="1 12">
        <text>Hydrolysis of terminal, non-reducing alpha-D-galactose residues in alpha-D-galactosides, including galactose oligosaccharides, galactomannans and galactolipids.</text>
        <dbReference type="EC" id="3.2.1.22"/>
    </reaction>
</comment>
<evidence type="ECO:0000256" key="5">
    <source>
        <dbReference type="ARBA" id="ARBA00012755"/>
    </source>
</evidence>
<dbReference type="EMBL" id="MU006015">
    <property type="protein sequence ID" value="KAF2858229.1"/>
    <property type="molecule type" value="Genomic_DNA"/>
</dbReference>
<evidence type="ECO:0000256" key="6">
    <source>
        <dbReference type="ARBA" id="ARBA00022525"/>
    </source>
</evidence>
<dbReference type="PANTHER" id="PTHR11452">
    <property type="entry name" value="ALPHA-GALACTOSIDASE/ALPHA-N-ACETYLGALACTOSAMINIDASE"/>
    <property type="match status" value="1"/>
</dbReference>
<dbReference type="InterPro" id="IPR000111">
    <property type="entry name" value="Glyco_hydro_27/36_CS"/>
</dbReference>
<feature type="domain" description="Alpha galactosidase C-terminal" evidence="13">
    <location>
        <begin position="316"/>
        <end position="378"/>
    </location>
</feature>
<name>A0A6A7BU32_9PEZI</name>
<dbReference type="SUPFAM" id="SSF51445">
    <property type="entry name" value="(Trans)glycosidases"/>
    <property type="match status" value="1"/>
</dbReference>
<dbReference type="InterPro" id="IPR041233">
    <property type="entry name" value="Melibiase_C"/>
</dbReference>
<dbReference type="Pfam" id="PF16499">
    <property type="entry name" value="Melibiase_2"/>
    <property type="match status" value="1"/>
</dbReference>
<dbReference type="Proteomes" id="UP000799421">
    <property type="component" value="Unassembled WGS sequence"/>
</dbReference>
<organism evidence="14 15">
    <name type="scientific">Piedraia hortae CBS 480.64</name>
    <dbReference type="NCBI Taxonomy" id="1314780"/>
    <lineage>
        <taxon>Eukaryota</taxon>
        <taxon>Fungi</taxon>
        <taxon>Dikarya</taxon>
        <taxon>Ascomycota</taxon>
        <taxon>Pezizomycotina</taxon>
        <taxon>Dothideomycetes</taxon>
        <taxon>Dothideomycetidae</taxon>
        <taxon>Capnodiales</taxon>
        <taxon>Piedraiaceae</taxon>
        <taxon>Piedraia</taxon>
    </lineage>
</organism>
<evidence type="ECO:0000256" key="1">
    <source>
        <dbReference type="ARBA" id="ARBA00001255"/>
    </source>
</evidence>
<dbReference type="PROSITE" id="PS00512">
    <property type="entry name" value="ALPHA_GALACTOSIDASE"/>
    <property type="match status" value="1"/>
</dbReference>
<evidence type="ECO:0000256" key="11">
    <source>
        <dbReference type="ARBA" id="ARBA00023295"/>
    </source>
</evidence>
<evidence type="ECO:0000313" key="15">
    <source>
        <dbReference type="Proteomes" id="UP000799421"/>
    </source>
</evidence>
<dbReference type="EC" id="3.2.1.22" evidence="5 12"/>
<dbReference type="PANTHER" id="PTHR11452:SF75">
    <property type="entry name" value="ALPHA-GALACTOSIDASE MEL1"/>
    <property type="match status" value="1"/>
</dbReference>
<evidence type="ECO:0000256" key="3">
    <source>
        <dbReference type="ARBA" id="ARBA00004613"/>
    </source>
</evidence>
<evidence type="ECO:0000256" key="12">
    <source>
        <dbReference type="RuleBase" id="RU361168"/>
    </source>
</evidence>
<dbReference type="InterPro" id="IPR006215">
    <property type="entry name" value="Glyco_hydro_melibiase"/>
</dbReference>
<evidence type="ECO:0000256" key="9">
    <source>
        <dbReference type="ARBA" id="ARBA00023157"/>
    </source>
</evidence>
<evidence type="ECO:0000256" key="4">
    <source>
        <dbReference type="ARBA" id="ARBA00009743"/>
    </source>
</evidence>
<reference evidence="14" key="1">
    <citation type="journal article" date="2020" name="Stud. Mycol.">
        <title>101 Dothideomycetes genomes: a test case for predicting lifestyles and emergence of pathogens.</title>
        <authorList>
            <person name="Haridas S."/>
            <person name="Albert R."/>
            <person name="Binder M."/>
            <person name="Bloem J."/>
            <person name="Labutti K."/>
            <person name="Salamov A."/>
            <person name="Andreopoulos B."/>
            <person name="Baker S."/>
            <person name="Barry K."/>
            <person name="Bills G."/>
            <person name="Bluhm B."/>
            <person name="Cannon C."/>
            <person name="Castanera R."/>
            <person name="Culley D."/>
            <person name="Daum C."/>
            <person name="Ezra D."/>
            <person name="Gonzalez J."/>
            <person name="Henrissat B."/>
            <person name="Kuo A."/>
            <person name="Liang C."/>
            <person name="Lipzen A."/>
            <person name="Lutzoni F."/>
            <person name="Magnuson J."/>
            <person name="Mondo S."/>
            <person name="Nolan M."/>
            <person name="Ohm R."/>
            <person name="Pangilinan J."/>
            <person name="Park H.-J."/>
            <person name="Ramirez L."/>
            <person name="Alfaro M."/>
            <person name="Sun H."/>
            <person name="Tritt A."/>
            <person name="Yoshinaga Y."/>
            <person name="Zwiers L.-H."/>
            <person name="Turgeon B."/>
            <person name="Goodwin S."/>
            <person name="Spatafora J."/>
            <person name="Crous P."/>
            <person name="Grigoriev I."/>
        </authorList>
    </citation>
    <scope>NUCLEOTIDE SEQUENCE</scope>
    <source>
        <strain evidence="14">CBS 480.64</strain>
    </source>
</reference>
<dbReference type="FunFam" id="3.20.20.70:FF:000202">
    <property type="entry name" value="Alpha-galactosidase"/>
    <property type="match status" value="1"/>
</dbReference>
<comment type="similarity">
    <text evidence="4 12">Belongs to the glycosyl hydrolase 27 family.</text>
</comment>
<comment type="subcellular location">
    <subcellularLocation>
        <location evidence="3">Secreted</location>
    </subcellularLocation>
</comment>
<dbReference type="Gene3D" id="3.20.20.70">
    <property type="entry name" value="Aldolase class I"/>
    <property type="match status" value="1"/>
</dbReference>
<dbReference type="Gene3D" id="2.60.40.1180">
    <property type="entry name" value="Golgi alpha-mannosidase II"/>
    <property type="match status" value="1"/>
</dbReference>
<dbReference type="PRINTS" id="PR00748">
    <property type="entry name" value="MELIBIASE"/>
</dbReference>
<dbReference type="AlphaFoldDB" id="A0A6A7BU32"/>
<dbReference type="PRINTS" id="PR00740">
    <property type="entry name" value="GLHYDRLASE27"/>
</dbReference>